<keyword evidence="2" id="KW-1185">Reference proteome</keyword>
<comment type="caution">
    <text evidence="1">The sequence shown here is derived from an EMBL/GenBank/DDBJ whole genome shotgun (WGS) entry which is preliminary data.</text>
</comment>
<evidence type="ECO:0000313" key="2">
    <source>
        <dbReference type="Proteomes" id="UP000823775"/>
    </source>
</evidence>
<organism evidence="1 2">
    <name type="scientific">Datura stramonium</name>
    <name type="common">Jimsonweed</name>
    <name type="synonym">Common thornapple</name>
    <dbReference type="NCBI Taxonomy" id="4076"/>
    <lineage>
        <taxon>Eukaryota</taxon>
        <taxon>Viridiplantae</taxon>
        <taxon>Streptophyta</taxon>
        <taxon>Embryophyta</taxon>
        <taxon>Tracheophyta</taxon>
        <taxon>Spermatophyta</taxon>
        <taxon>Magnoliopsida</taxon>
        <taxon>eudicotyledons</taxon>
        <taxon>Gunneridae</taxon>
        <taxon>Pentapetalae</taxon>
        <taxon>asterids</taxon>
        <taxon>lamiids</taxon>
        <taxon>Solanales</taxon>
        <taxon>Solanaceae</taxon>
        <taxon>Solanoideae</taxon>
        <taxon>Datureae</taxon>
        <taxon>Datura</taxon>
    </lineage>
</organism>
<reference evidence="1 2" key="1">
    <citation type="journal article" date="2021" name="BMC Genomics">
        <title>Datura genome reveals duplications of psychoactive alkaloid biosynthetic genes and high mutation rate following tissue culture.</title>
        <authorList>
            <person name="Rajewski A."/>
            <person name="Carter-House D."/>
            <person name="Stajich J."/>
            <person name="Litt A."/>
        </authorList>
    </citation>
    <scope>NUCLEOTIDE SEQUENCE [LARGE SCALE GENOMIC DNA]</scope>
    <source>
        <strain evidence="1">AR-01</strain>
    </source>
</reference>
<dbReference type="EMBL" id="JACEIK010002344">
    <property type="protein sequence ID" value="MCD9560591.1"/>
    <property type="molecule type" value="Genomic_DNA"/>
</dbReference>
<evidence type="ECO:0000313" key="1">
    <source>
        <dbReference type="EMBL" id="MCD9560591.1"/>
    </source>
</evidence>
<proteinExistence type="predicted"/>
<dbReference type="Proteomes" id="UP000823775">
    <property type="component" value="Unassembled WGS sequence"/>
</dbReference>
<protein>
    <submittedName>
        <fullName evidence="1">Uncharacterized protein</fullName>
    </submittedName>
</protein>
<gene>
    <name evidence="1" type="ORF">HAX54_019308</name>
</gene>
<accession>A0ABS8URR8</accession>
<name>A0ABS8URR8_DATST</name>
<sequence length="128" mass="14954">MFGVGICQTDYSPLVEILADLGSKSQADIFFFPDFRHLIINCCFKLHKWRAIIGVKLLLNRSFYQPWKDHSSERSDAEKLEENQACEMLLVVISKLLGRNSLYSHFLSFQDVDKLGVFDWERRILKPQ</sequence>